<feature type="compositionally biased region" description="Low complexity" evidence="1">
    <location>
        <begin position="538"/>
        <end position="550"/>
    </location>
</feature>
<organism evidence="2 3">
    <name type="scientific">Hibiscus syriacus</name>
    <name type="common">Rose of Sharon</name>
    <dbReference type="NCBI Taxonomy" id="106335"/>
    <lineage>
        <taxon>Eukaryota</taxon>
        <taxon>Viridiplantae</taxon>
        <taxon>Streptophyta</taxon>
        <taxon>Embryophyta</taxon>
        <taxon>Tracheophyta</taxon>
        <taxon>Spermatophyta</taxon>
        <taxon>Magnoliopsida</taxon>
        <taxon>eudicotyledons</taxon>
        <taxon>Gunneridae</taxon>
        <taxon>Pentapetalae</taxon>
        <taxon>rosids</taxon>
        <taxon>malvids</taxon>
        <taxon>Malvales</taxon>
        <taxon>Malvaceae</taxon>
        <taxon>Malvoideae</taxon>
        <taxon>Hibiscus</taxon>
    </lineage>
</organism>
<evidence type="ECO:0000313" key="3">
    <source>
        <dbReference type="Proteomes" id="UP000436088"/>
    </source>
</evidence>
<dbReference type="EMBL" id="VEPZ02000792">
    <property type="protein sequence ID" value="KAE8719244.1"/>
    <property type="molecule type" value="Genomic_DNA"/>
</dbReference>
<dbReference type="PANTHER" id="PTHR33914:SF2">
    <property type="entry name" value="OS02G0582100 PROTEIN"/>
    <property type="match status" value="1"/>
</dbReference>
<feature type="compositionally biased region" description="Basic and acidic residues" evidence="1">
    <location>
        <begin position="122"/>
        <end position="142"/>
    </location>
</feature>
<feature type="region of interest" description="Disordered" evidence="1">
    <location>
        <begin position="447"/>
        <end position="505"/>
    </location>
</feature>
<feature type="region of interest" description="Disordered" evidence="1">
    <location>
        <begin position="122"/>
        <end position="144"/>
    </location>
</feature>
<gene>
    <name evidence="2" type="ORF">F3Y22_tig00109972pilonHSYRG00316</name>
</gene>
<sequence length="550" mass="60312">MNSFVLASRELFVRTILILVPAGSCFSSFFEGNFHDSKFDADLTCPAFRVCRVALNFHMLYGRRLRCLSDIFYALADNEQAIRHSTIVGYNSDSKPYSLVSFENKAKPLDSTGLSVDEIVKENRNGTVPDEKGDGRDSDFSRYSENTQDELTASELDCFNSAHDFANGNEKEVRDFVTPNSHSSENKDSFQDSFFYFDKSVMECQLPGLVVCYNESTYHVVKDICIDDGVPTQGKFLFDTGVIEKSGCYFPQSENNQDSKLMKERSEIDMPMQDVSFSPEGNQSGKDINNDCGSNKKQDTGTRMQDVPVSLEENESNEGIPNQSDSKDLTMTMEMKDGETKMITDDVLKELFTQGDILLMPESTTVKPEAISTNRVSDGMEQQSFKNESKKEVIIVSAVEESNNPSEESSLSAPALVSAAEESNCGKTDAMPISPARACASEEASRSSLVKQVSDDNNLETGTITSDSGSSAPTTSKDDREPLKTGRAPEDAADPPFSNYLQHGYGESSFSAAGPVTGLVSYSGPIAYSGNLSHRSDSSTTSTRSFAFPM</sequence>
<proteinExistence type="predicted"/>
<evidence type="ECO:0000256" key="1">
    <source>
        <dbReference type="SAM" id="MobiDB-lite"/>
    </source>
</evidence>
<dbReference type="AlphaFoldDB" id="A0A6A3BRL1"/>
<feature type="compositionally biased region" description="Polar residues" evidence="1">
    <location>
        <begin position="449"/>
        <end position="475"/>
    </location>
</feature>
<keyword evidence="3" id="KW-1185">Reference proteome</keyword>
<feature type="region of interest" description="Disordered" evidence="1">
    <location>
        <begin position="273"/>
        <end position="305"/>
    </location>
</feature>
<feature type="compositionally biased region" description="Basic and acidic residues" evidence="1">
    <location>
        <begin position="476"/>
        <end position="490"/>
    </location>
</feature>
<protein>
    <submittedName>
        <fullName evidence="2">18S pre-ribosomal assembly protein gar2-related, putative isoform 2</fullName>
    </submittedName>
</protein>
<dbReference type="Proteomes" id="UP000436088">
    <property type="component" value="Unassembled WGS sequence"/>
</dbReference>
<feature type="region of interest" description="Disordered" evidence="1">
    <location>
        <begin position="528"/>
        <end position="550"/>
    </location>
</feature>
<reference evidence="2" key="1">
    <citation type="submission" date="2019-09" db="EMBL/GenBank/DDBJ databases">
        <title>Draft genome information of white flower Hibiscus syriacus.</title>
        <authorList>
            <person name="Kim Y.-M."/>
        </authorList>
    </citation>
    <scope>NUCLEOTIDE SEQUENCE [LARGE SCALE GENOMIC DNA]</scope>
    <source>
        <strain evidence="2">YM2019G1</strain>
    </source>
</reference>
<dbReference type="GO" id="GO:0009786">
    <property type="term" value="P:regulation of asymmetric cell division"/>
    <property type="evidence" value="ECO:0007669"/>
    <property type="project" value="InterPro"/>
</dbReference>
<comment type="caution">
    <text evidence="2">The sequence shown here is derived from an EMBL/GenBank/DDBJ whole genome shotgun (WGS) entry which is preliminary data.</text>
</comment>
<name>A0A6A3BRL1_HIBSY</name>
<feature type="compositionally biased region" description="Polar residues" evidence="1">
    <location>
        <begin position="275"/>
        <end position="293"/>
    </location>
</feature>
<evidence type="ECO:0000313" key="2">
    <source>
        <dbReference type="EMBL" id="KAE8719244.1"/>
    </source>
</evidence>
<dbReference type="PANTHER" id="PTHR33914">
    <property type="entry name" value="18S PRE-RIBOSOMAL ASSEMBLY PROTEIN GAR2-LIKE PROTEIN"/>
    <property type="match status" value="1"/>
</dbReference>
<dbReference type="InterPro" id="IPR040378">
    <property type="entry name" value="BASL"/>
</dbReference>
<accession>A0A6A3BRL1</accession>